<gene>
    <name evidence="7" type="ORF">INT47_007782</name>
</gene>
<dbReference type="InterPro" id="IPR035979">
    <property type="entry name" value="RBD_domain_sf"/>
</dbReference>
<sequence length="539" mass="61492">VKIYLTNLIRPKYIYRVKINHLPTHEVGSIKRFLQTFDLNTFKKAPKWDYAYMNFETEQAAREAMRKLQGVEFKKKLLSTEFSKVEEQAFRSRFEGKKKILPNLALETRSPAEKLADQVTPLYKVPYLDQVARKHKLAYRFLNTLRKKVSTLPEISDEAKLQVSWTDAIETMDIELLKTIQSPSTQGYRTKCEFTIGKDLQGEKTVGFLLGLYRDGVTAVLSPEDCLHVSDQAKQVAKLMEDYVKESRYDVYDRVNQMGVWRTIMTKTQRTGDVMILIQMNTSQLTDRQVQAEKEKLIAYWTAKMKTTTVMLQMWNGGSNGITDKGTTEILTGDGYVYEELLGYRFRISSNAFFQVNTAATELLYAKCAEWTKSDKKTTLLDLCCGTGTIGILMSKWVDKVIGIELIPQAIVDAKANALLNNVVNVEYHASKVEDKMDIIVREKNESVIAVLDPPRNGVHTSVIRAIRESDAIEKVIFISCDVKQTLPNLIGLCRPTSNRFKGMPFKPSRAVCIDLFPHTEHCEMMIEFVRLKNPATPA</sequence>
<evidence type="ECO:0000313" key="8">
    <source>
        <dbReference type="Proteomes" id="UP000603453"/>
    </source>
</evidence>
<dbReference type="InterPro" id="IPR010280">
    <property type="entry name" value="U5_MeTrfase_fam"/>
</dbReference>
<dbReference type="InterPro" id="IPR045850">
    <property type="entry name" value="TRM2_met"/>
</dbReference>
<accession>A0A8H7RDJ5</accession>
<dbReference type="CDD" id="cd02440">
    <property type="entry name" value="AdoMet_MTases"/>
    <property type="match status" value="1"/>
</dbReference>
<dbReference type="PROSITE" id="PS50102">
    <property type="entry name" value="RRM"/>
    <property type="match status" value="1"/>
</dbReference>
<keyword evidence="2 5" id="KW-0808">Transferase</keyword>
<dbReference type="GO" id="GO:0008173">
    <property type="term" value="F:RNA methyltransferase activity"/>
    <property type="evidence" value="ECO:0007669"/>
    <property type="project" value="InterPro"/>
</dbReference>
<dbReference type="GO" id="GO:0006396">
    <property type="term" value="P:RNA processing"/>
    <property type="evidence" value="ECO:0007669"/>
    <property type="project" value="InterPro"/>
</dbReference>
<dbReference type="Proteomes" id="UP000603453">
    <property type="component" value="Unassembled WGS sequence"/>
</dbReference>
<dbReference type="Gene3D" id="2.40.50.1070">
    <property type="match status" value="1"/>
</dbReference>
<feature type="domain" description="RRM" evidence="6">
    <location>
        <begin position="1"/>
        <end position="85"/>
    </location>
</feature>
<dbReference type="Pfam" id="PF05958">
    <property type="entry name" value="tRNA_U5-meth_tr"/>
    <property type="match status" value="1"/>
</dbReference>
<keyword evidence="3 5" id="KW-0949">S-adenosyl-L-methionine</keyword>
<evidence type="ECO:0000256" key="5">
    <source>
        <dbReference type="PROSITE-ProRule" id="PRU01024"/>
    </source>
</evidence>
<evidence type="ECO:0000259" key="6">
    <source>
        <dbReference type="PROSITE" id="PS50102"/>
    </source>
</evidence>
<comment type="similarity">
    <text evidence="5">Belongs to the class I-like SAM-binding methyltransferase superfamily. RNA M5U methyltransferase family.</text>
</comment>
<protein>
    <recommendedName>
        <fullName evidence="6">RRM domain-containing protein</fullName>
    </recommendedName>
</protein>
<dbReference type="GO" id="GO:0003723">
    <property type="term" value="F:RNA binding"/>
    <property type="evidence" value="ECO:0007669"/>
    <property type="project" value="UniProtKB-UniRule"/>
</dbReference>
<dbReference type="InterPro" id="IPR000504">
    <property type="entry name" value="RRM_dom"/>
</dbReference>
<dbReference type="PANTHER" id="PTHR45904:SF2">
    <property type="entry name" value="TRNA (URACIL-5-)-METHYLTRANSFERASE HOMOLOG A"/>
    <property type="match status" value="1"/>
</dbReference>
<evidence type="ECO:0000256" key="1">
    <source>
        <dbReference type="ARBA" id="ARBA00022603"/>
    </source>
</evidence>
<dbReference type="OrthoDB" id="10250660at2759"/>
<dbReference type="SUPFAM" id="SSF53335">
    <property type="entry name" value="S-adenosyl-L-methionine-dependent methyltransferases"/>
    <property type="match status" value="1"/>
</dbReference>
<dbReference type="GO" id="GO:0032259">
    <property type="term" value="P:methylation"/>
    <property type="evidence" value="ECO:0007669"/>
    <property type="project" value="UniProtKB-KW"/>
</dbReference>
<keyword evidence="1 5" id="KW-0489">Methyltransferase</keyword>
<evidence type="ECO:0000256" key="3">
    <source>
        <dbReference type="ARBA" id="ARBA00022691"/>
    </source>
</evidence>
<proteinExistence type="inferred from homology"/>
<feature type="binding site" evidence="5">
    <location>
        <position position="355"/>
    </location>
    <ligand>
        <name>S-adenosyl-L-methionine</name>
        <dbReference type="ChEBI" id="CHEBI:59789"/>
    </ligand>
</feature>
<dbReference type="AlphaFoldDB" id="A0A8H7RDJ5"/>
<keyword evidence="8" id="KW-1185">Reference proteome</keyword>
<evidence type="ECO:0000256" key="2">
    <source>
        <dbReference type="ARBA" id="ARBA00022679"/>
    </source>
</evidence>
<evidence type="ECO:0000313" key="7">
    <source>
        <dbReference type="EMBL" id="KAG2208683.1"/>
    </source>
</evidence>
<reference evidence="7" key="1">
    <citation type="submission" date="2020-12" db="EMBL/GenBank/DDBJ databases">
        <title>Metabolic potential, ecology and presence of endohyphal bacteria is reflected in genomic diversity of Mucoromycotina.</title>
        <authorList>
            <person name="Muszewska A."/>
            <person name="Okrasinska A."/>
            <person name="Steczkiewicz K."/>
            <person name="Drgas O."/>
            <person name="Orlowska M."/>
            <person name="Perlinska-Lenart U."/>
            <person name="Aleksandrzak-Piekarczyk T."/>
            <person name="Szatraj K."/>
            <person name="Zielenkiewicz U."/>
            <person name="Pilsyk S."/>
            <person name="Malc E."/>
            <person name="Mieczkowski P."/>
            <person name="Kruszewska J.S."/>
            <person name="Biernat P."/>
            <person name="Pawlowska J."/>
        </authorList>
    </citation>
    <scope>NUCLEOTIDE SEQUENCE</scope>
    <source>
        <strain evidence="7">WA0000017839</strain>
    </source>
</reference>
<comment type="caution">
    <text evidence="7">The sequence shown here is derived from an EMBL/GenBank/DDBJ whole genome shotgun (WGS) entry which is preliminary data.</text>
</comment>
<dbReference type="InterPro" id="IPR029063">
    <property type="entry name" value="SAM-dependent_MTases_sf"/>
</dbReference>
<feature type="non-terminal residue" evidence="7">
    <location>
        <position position="1"/>
    </location>
</feature>
<comment type="caution">
    <text evidence="5">Lacks conserved residue(s) required for the propagation of feature annotation.</text>
</comment>
<keyword evidence="4" id="KW-0694">RNA-binding</keyword>
<feature type="active site" description="Nucleophile" evidence="5">
    <location>
        <position position="481"/>
    </location>
</feature>
<dbReference type="Gene3D" id="3.40.50.150">
    <property type="entry name" value="Vaccinia Virus protein VP39"/>
    <property type="match status" value="1"/>
</dbReference>
<dbReference type="PANTHER" id="PTHR45904">
    <property type="entry name" value="TRNA (URACIL-5-)-METHYLTRANSFERASE"/>
    <property type="match status" value="1"/>
</dbReference>
<feature type="binding site" evidence="5">
    <location>
        <position position="405"/>
    </location>
    <ligand>
        <name>S-adenosyl-L-methionine</name>
        <dbReference type="ChEBI" id="CHEBI:59789"/>
    </ligand>
</feature>
<feature type="binding site" evidence="5">
    <location>
        <position position="453"/>
    </location>
    <ligand>
        <name>S-adenosyl-L-methionine</name>
        <dbReference type="ChEBI" id="CHEBI:59789"/>
    </ligand>
</feature>
<dbReference type="SUPFAM" id="SSF54928">
    <property type="entry name" value="RNA-binding domain, RBD"/>
    <property type="match status" value="1"/>
</dbReference>
<evidence type="ECO:0000256" key="4">
    <source>
        <dbReference type="PROSITE-ProRule" id="PRU00176"/>
    </source>
</evidence>
<dbReference type="PROSITE" id="PS51687">
    <property type="entry name" value="SAM_MT_RNA_M5U"/>
    <property type="match status" value="1"/>
</dbReference>
<dbReference type="EMBL" id="JAEPRD010000018">
    <property type="protein sequence ID" value="KAG2208683.1"/>
    <property type="molecule type" value="Genomic_DNA"/>
</dbReference>
<organism evidence="7 8">
    <name type="scientific">Mucor saturninus</name>
    <dbReference type="NCBI Taxonomy" id="64648"/>
    <lineage>
        <taxon>Eukaryota</taxon>
        <taxon>Fungi</taxon>
        <taxon>Fungi incertae sedis</taxon>
        <taxon>Mucoromycota</taxon>
        <taxon>Mucoromycotina</taxon>
        <taxon>Mucoromycetes</taxon>
        <taxon>Mucorales</taxon>
        <taxon>Mucorineae</taxon>
        <taxon>Mucoraceae</taxon>
        <taxon>Mucor</taxon>
    </lineage>
</organism>
<name>A0A8H7RDJ5_9FUNG</name>